<comment type="caution">
    <text evidence="3">The sequence shown here is derived from an EMBL/GenBank/DDBJ whole genome shotgun (WGS) entry which is preliminary data.</text>
</comment>
<feature type="signal peptide" evidence="2">
    <location>
        <begin position="1"/>
        <end position="27"/>
    </location>
</feature>
<evidence type="ECO:0000256" key="1">
    <source>
        <dbReference type="SAM" id="Coils"/>
    </source>
</evidence>
<organism evidence="3 4">
    <name type="scientific">Aerosakkonema funiforme FACHB-1375</name>
    <dbReference type="NCBI Taxonomy" id="2949571"/>
    <lineage>
        <taxon>Bacteria</taxon>
        <taxon>Bacillati</taxon>
        <taxon>Cyanobacteriota</taxon>
        <taxon>Cyanophyceae</taxon>
        <taxon>Oscillatoriophycideae</taxon>
        <taxon>Aerosakkonematales</taxon>
        <taxon>Aerosakkonemataceae</taxon>
        <taxon>Aerosakkonema</taxon>
    </lineage>
</organism>
<feature type="chain" id="PRO_5037456838" evidence="2">
    <location>
        <begin position="28"/>
        <end position="137"/>
    </location>
</feature>
<keyword evidence="2" id="KW-0732">Signal</keyword>
<feature type="coiled-coil region" evidence="1">
    <location>
        <begin position="103"/>
        <end position="130"/>
    </location>
</feature>
<dbReference type="RefSeq" id="WP_190465543.1">
    <property type="nucleotide sequence ID" value="NZ_JACJPW010000040.1"/>
</dbReference>
<dbReference type="AlphaFoldDB" id="A0A926VGB6"/>
<name>A0A926VGB6_9CYAN</name>
<accession>A0A926VGB6</accession>
<keyword evidence="4" id="KW-1185">Reference proteome</keyword>
<reference evidence="3" key="1">
    <citation type="journal article" date="2015" name="ISME J.">
        <title>Draft Genome Sequence of Streptomyces incarnatus NRRL8089, which Produces the Nucleoside Antibiotic Sinefungin.</title>
        <authorList>
            <person name="Oshima K."/>
            <person name="Hattori M."/>
            <person name="Shimizu H."/>
            <person name="Fukuda K."/>
            <person name="Nemoto M."/>
            <person name="Inagaki K."/>
            <person name="Tamura T."/>
        </authorList>
    </citation>
    <scope>NUCLEOTIDE SEQUENCE</scope>
    <source>
        <strain evidence="3">FACHB-1375</strain>
    </source>
</reference>
<evidence type="ECO:0000313" key="4">
    <source>
        <dbReference type="Proteomes" id="UP000641646"/>
    </source>
</evidence>
<gene>
    <name evidence="3" type="ORF">H6G03_16235</name>
</gene>
<dbReference type="EMBL" id="JACJPW010000040">
    <property type="protein sequence ID" value="MBD2182628.1"/>
    <property type="molecule type" value="Genomic_DNA"/>
</dbReference>
<reference evidence="3" key="2">
    <citation type="submission" date="2020-08" db="EMBL/GenBank/DDBJ databases">
        <authorList>
            <person name="Chen M."/>
            <person name="Teng W."/>
            <person name="Zhao L."/>
            <person name="Hu C."/>
            <person name="Zhou Y."/>
            <person name="Han B."/>
            <person name="Song L."/>
            <person name="Shu W."/>
        </authorList>
    </citation>
    <scope>NUCLEOTIDE SEQUENCE</scope>
    <source>
        <strain evidence="3">FACHB-1375</strain>
    </source>
</reference>
<sequence length="137" mass="15147">MRTIKSFVWVVGLSLIAGSLTTTPAKADHVPDITGTNYWNNTSPQFGRRGVRLDPDLVDRVRRFNDEAEQAYNGCLAAVEAAPPNPGGPRQYLRTPQNVAGEYPAACQRLNALRNERDSLQDRLQGIGQASPSRKIW</sequence>
<proteinExistence type="predicted"/>
<evidence type="ECO:0000313" key="3">
    <source>
        <dbReference type="EMBL" id="MBD2182628.1"/>
    </source>
</evidence>
<dbReference type="Proteomes" id="UP000641646">
    <property type="component" value="Unassembled WGS sequence"/>
</dbReference>
<keyword evidence="1" id="KW-0175">Coiled coil</keyword>
<evidence type="ECO:0000256" key="2">
    <source>
        <dbReference type="SAM" id="SignalP"/>
    </source>
</evidence>
<protein>
    <submittedName>
        <fullName evidence="3">Uncharacterized protein</fullName>
    </submittedName>
</protein>